<name>A0A553RGR0_9TELE</name>
<dbReference type="STRING" id="623744.A0A553RGR0"/>
<feature type="region of interest" description="Disordered" evidence="1">
    <location>
        <begin position="65"/>
        <end position="106"/>
    </location>
</feature>
<evidence type="ECO:0000313" key="2">
    <source>
        <dbReference type="EMBL" id="TRZ01372.1"/>
    </source>
</evidence>
<gene>
    <name evidence="2" type="ORF">DNTS_018420</name>
</gene>
<comment type="caution">
    <text evidence="2">The sequence shown here is derived from an EMBL/GenBank/DDBJ whole genome shotgun (WGS) entry which is preliminary data.</text>
</comment>
<dbReference type="Proteomes" id="UP000316079">
    <property type="component" value="Unassembled WGS sequence"/>
</dbReference>
<proteinExistence type="predicted"/>
<sequence length="106" mass="11566">MRSPVSIIPDFCQATLQGTHTDETNAAQGDFKATHLAALNLCMIGFLPAHKRLKHSARCEDIHTKAAQHHTKASSASCPDSGPPQKMEPTSLSHQDGPLHIVWPHR</sequence>
<organism evidence="2 3">
    <name type="scientific">Danionella cerebrum</name>
    <dbReference type="NCBI Taxonomy" id="2873325"/>
    <lineage>
        <taxon>Eukaryota</taxon>
        <taxon>Metazoa</taxon>
        <taxon>Chordata</taxon>
        <taxon>Craniata</taxon>
        <taxon>Vertebrata</taxon>
        <taxon>Euteleostomi</taxon>
        <taxon>Actinopterygii</taxon>
        <taxon>Neopterygii</taxon>
        <taxon>Teleostei</taxon>
        <taxon>Ostariophysi</taxon>
        <taxon>Cypriniformes</taxon>
        <taxon>Danionidae</taxon>
        <taxon>Danioninae</taxon>
        <taxon>Danionella</taxon>
    </lineage>
</organism>
<dbReference type="EMBL" id="SRMA01024114">
    <property type="protein sequence ID" value="TRZ01372.1"/>
    <property type="molecule type" value="Genomic_DNA"/>
</dbReference>
<dbReference type="AlphaFoldDB" id="A0A553RGR0"/>
<evidence type="ECO:0000256" key="1">
    <source>
        <dbReference type="SAM" id="MobiDB-lite"/>
    </source>
</evidence>
<accession>A0A553RGR0</accession>
<keyword evidence="3" id="KW-1185">Reference proteome</keyword>
<reference evidence="2 3" key="1">
    <citation type="journal article" date="2019" name="Sci. Data">
        <title>Hybrid genome assembly and annotation of Danionella translucida.</title>
        <authorList>
            <person name="Kadobianskyi M."/>
            <person name="Schulze L."/>
            <person name="Schuelke M."/>
            <person name="Judkewitz B."/>
        </authorList>
    </citation>
    <scope>NUCLEOTIDE SEQUENCE [LARGE SCALE GENOMIC DNA]</scope>
    <source>
        <strain evidence="2 3">Bolton</strain>
    </source>
</reference>
<protein>
    <submittedName>
        <fullName evidence="2">Uncharacterized protein</fullName>
    </submittedName>
</protein>
<evidence type="ECO:0000313" key="3">
    <source>
        <dbReference type="Proteomes" id="UP000316079"/>
    </source>
</evidence>